<protein>
    <submittedName>
        <fullName evidence="1">Uncharacterized protein</fullName>
    </submittedName>
</protein>
<evidence type="ECO:0000313" key="1">
    <source>
        <dbReference type="EMBL" id="KAL3276079.1"/>
    </source>
</evidence>
<proteinExistence type="predicted"/>
<name>A0ABD2NCF9_9CUCU</name>
<comment type="caution">
    <text evidence="1">The sequence shown here is derived from an EMBL/GenBank/DDBJ whole genome shotgun (WGS) entry which is preliminary data.</text>
</comment>
<evidence type="ECO:0000313" key="2">
    <source>
        <dbReference type="Proteomes" id="UP001516400"/>
    </source>
</evidence>
<dbReference type="AlphaFoldDB" id="A0ABD2NCF9"/>
<keyword evidence="2" id="KW-1185">Reference proteome</keyword>
<dbReference type="EMBL" id="JABFTP020000083">
    <property type="protein sequence ID" value="KAL3276079.1"/>
    <property type="molecule type" value="Genomic_DNA"/>
</dbReference>
<reference evidence="1 2" key="1">
    <citation type="journal article" date="2021" name="BMC Biol.">
        <title>Horizontally acquired antibacterial genes associated with adaptive radiation of ladybird beetles.</title>
        <authorList>
            <person name="Li H.S."/>
            <person name="Tang X.F."/>
            <person name="Huang Y.H."/>
            <person name="Xu Z.Y."/>
            <person name="Chen M.L."/>
            <person name="Du X.Y."/>
            <person name="Qiu B.Y."/>
            <person name="Chen P.T."/>
            <person name="Zhang W."/>
            <person name="Slipinski A."/>
            <person name="Escalona H.E."/>
            <person name="Waterhouse R.M."/>
            <person name="Zwick A."/>
            <person name="Pang H."/>
        </authorList>
    </citation>
    <scope>NUCLEOTIDE SEQUENCE [LARGE SCALE GENOMIC DNA]</scope>
    <source>
        <strain evidence="1">SYSU2018</strain>
    </source>
</reference>
<sequence length="115" mass="13703">MILISGTFKMNFLKFDSEHPEEFIQVNEKYMEDFDNEAGKNWNQDFIKYENDIKVQIANSENEKIIPKIEVEPSEENSMNKHDLITENEVLILKIRKELSEEQNECIKMNLLMMN</sequence>
<dbReference type="Proteomes" id="UP001516400">
    <property type="component" value="Unassembled WGS sequence"/>
</dbReference>
<accession>A0ABD2NCF9</accession>
<organism evidence="1 2">
    <name type="scientific">Cryptolaemus montrouzieri</name>
    <dbReference type="NCBI Taxonomy" id="559131"/>
    <lineage>
        <taxon>Eukaryota</taxon>
        <taxon>Metazoa</taxon>
        <taxon>Ecdysozoa</taxon>
        <taxon>Arthropoda</taxon>
        <taxon>Hexapoda</taxon>
        <taxon>Insecta</taxon>
        <taxon>Pterygota</taxon>
        <taxon>Neoptera</taxon>
        <taxon>Endopterygota</taxon>
        <taxon>Coleoptera</taxon>
        <taxon>Polyphaga</taxon>
        <taxon>Cucujiformia</taxon>
        <taxon>Coccinelloidea</taxon>
        <taxon>Coccinellidae</taxon>
        <taxon>Scymninae</taxon>
        <taxon>Scymnini</taxon>
        <taxon>Cryptolaemus</taxon>
    </lineage>
</organism>
<gene>
    <name evidence="1" type="ORF">HHI36_020800</name>
</gene>